<protein>
    <submittedName>
        <fullName evidence="1">Uncharacterized protein</fullName>
    </submittedName>
</protein>
<dbReference type="Proteomes" id="UP000694408">
    <property type="component" value="Unplaced"/>
</dbReference>
<reference evidence="1" key="2">
    <citation type="submission" date="2025-09" db="UniProtKB">
        <authorList>
            <consortium name="Ensembl"/>
        </authorList>
    </citation>
    <scope>IDENTIFICATION</scope>
</reference>
<evidence type="ECO:0000313" key="2">
    <source>
        <dbReference type="Proteomes" id="UP000694408"/>
    </source>
</evidence>
<keyword evidence="2" id="KW-1185">Reference proteome</keyword>
<name>A0A8C5NR76_JUNHY</name>
<evidence type="ECO:0000313" key="1">
    <source>
        <dbReference type="Ensembl" id="ENSJHYP00000017916.1"/>
    </source>
</evidence>
<sequence length="72" mass="7746">MPHPGAGRAVSHPELCPWDRQALSHPARVPAVPAPFHSLRCTRVSAGRAELLQPLAGRQEPGHAWESAQEAP</sequence>
<dbReference type="Ensembl" id="ENSJHYT00000021640.1">
    <property type="protein sequence ID" value="ENSJHYP00000017916.1"/>
    <property type="gene ID" value="ENSJHYG00000013679.1"/>
</dbReference>
<organism evidence="1 2">
    <name type="scientific">Junco hyemalis</name>
    <name type="common">Dark-eyed junco</name>
    <dbReference type="NCBI Taxonomy" id="40217"/>
    <lineage>
        <taxon>Eukaryota</taxon>
        <taxon>Metazoa</taxon>
        <taxon>Chordata</taxon>
        <taxon>Craniata</taxon>
        <taxon>Vertebrata</taxon>
        <taxon>Euteleostomi</taxon>
        <taxon>Archelosauria</taxon>
        <taxon>Archosauria</taxon>
        <taxon>Dinosauria</taxon>
        <taxon>Saurischia</taxon>
        <taxon>Theropoda</taxon>
        <taxon>Coelurosauria</taxon>
        <taxon>Aves</taxon>
        <taxon>Neognathae</taxon>
        <taxon>Neoaves</taxon>
        <taxon>Telluraves</taxon>
        <taxon>Australaves</taxon>
        <taxon>Passeriformes</taxon>
        <taxon>Passerellidae</taxon>
        <taxon>Junco</taxon>
    </lineage>
</organism>
<reference evidence="1" key="1">
    <citation type="submission" date="2025-08" db="UniProtKB">
        <authorList>
            <consortium name="Ensembl"/>
        </authorList>
    </citation>
    <scope>IDENTIFICATION</scope>
</reference>
<accession>A0A8C5NR76</accession>
<dbReference type="AlphaFoldDB" id="A0A8C5NR76"/>
<proteinExistence type="predicted"/>